<proteinExistence type="predicted"/>
<dbReference type="EMBL" id="CAJVPW010000878">
    <property type="protein sequence ID" value="CAG8468525.1"/>
    <property type="molecule type" value="Genomic_DNA"/>
</dbReference>
<accession>A0ACA9KED6</accession>
<keyword evidence="2" id="KW-1185">Reference proteome</keyword>
<reference evidence="1" key="1">
    <citation type="submission" date="2021-06" db="EMBL/GenBank/DDBJ databases">
        <authorList>
            <person name="Kallberg Y."/>
            <person name="Tangrot J."/>
            <person name="Rosling A."/>
        </authorList>
    </citation>
    <scope>NUCLEOTIDE SEQUENCE</scope>
    <source>
        <strain evidence="1">28 12/20/2015</strain>
    </source>
</reference>
<dbReference type="Proteomes" id="UP000789366">
    <property type="component" value="Unassembled WGS sequence"/>
</dbReference>
<gene>
    <name evidence="1" type="ORF">SPELUC_LOCUS1584</name>
</gene>
<name>A0ACA9KED6_9GLOM</name>
<organism evidence="1 2">
    <name type="scientific">Cetraspora pellucida</name>
    <dbReference type="NCBI Taxonomy" id="1433469"/>
    <lineage>
        <taxon>Eukaryota</taxon>
        <taxon>Fungi</taxon>
        <taxon>Fungi incertae sedis</taxon>
        <taxon>Mucoromycota</taxon>
        <taxon>Glomeromycotina</taxon>
        <taxon>Glomeromycetes</taxon>
        <taxon>Diversisporales</taxon>
        <taxon>Gigasporaceae</taxon>
        <taxon>Cetraspora</taxon>
    </lineage>
</organism>
<comment type="caution">
    <text evidence="1">The sequence shown here is derived from an EMBL/GenBank/DDBJ whole genome shotgun (WGS) entry which is preliminary data.</text>
</comment>
<feature type="non-terminal residue" evidence="1">
    <location>
        <position position="1"/>
    </location>
</feature>
<sequence>GDGGVDVEKAVMKLEDGESIGWIKVLKKPTSKMNVASQASRLVTAKPRSSNSVELQSNTLVESPTCNLAEPRLSNLIVEPQSSNVVAVDPQTNQSSSSEFFQLENKFENNHLNIAKEVNISRQSQVFKPPEKKQSSRKRKDVREETTGKYIKQDIPNSASVNGSTALDVSHLESELSQDCYNNFPDELNEAKSTNSVAVTLDVILDSVAVILDVILNSIAADSTSIALGKSRFEIEVLVNDMLLDEYHGPRNSVPYRYTGPNWVDNEKTRVRNESPHLHYIAFKTVPTYFTVRVSSTDTTYQRPLRVLIKIDGISPPNYPPIDLYGMEKKQQDYVVNNNPQLVGAISAYFYSTVSAQMKSSFPVALLHLHYRSVDELRQCGFNVPIAVKQEDNNNDEK</sequence>
<protein>
    <submittedName>
        <fullName evidence="1">4964_t:CDS:1</fullName>
    </submittedName>
</protein>
<evidence type="ECO:0000313" key="2">
    <source>
        <dbReference type="Proteomes" id="UP000789366"/>
    </source>
</evidence>
<evidence type="ECO:0000313" key="1">
    <source>
        <dbReference type="EMBL" id="CAG8468525.1"/>
    </source>
</evidence>